<name>A0ABW9STW9_9BURK</name>
<feature type="transmembrane region" description="Helical" evidence="1">
    <location>
        <begin position="123"/>
        <end position="146"/>
    </location>
</feature>
<protein>
    <submittedName>
        <fullName evidence="3">DotA/TraY family protein</fullName>
    </submittedName>
</protein>
<sequence>MKRILFTLLAMLIPTLAMADVASGPFSPPSTDVSMKVLDALFGNLGTFGAGGSDAFGAVMQIFNGAVLIVGGILATYTLLAGTLGTAHDGEMLGKKFSSVWIPIRYSLGTALVLPVINGQYATINWIVGWLLVQGAGLADSVWTTYMSSGNIKKQMSVGLTPPNASALGYKIFGSLVCMRGYEELLKDGGSNGLVDPILLDKNATTFAVSKTQSWNLSNTIYQFGSTANGNGFSPTSCGTMTVKNAETPTVAKTDSASVLGLLGDPNLYLQSAYKVAEQNNVAAGVLVNTIDGVAKKWVASPTTDPSKEIDAAVATYQNTIKTNAAEIVSQYMNLDELAESAKRDGWAFAGAYYMKVSYLIDLAGRTTASIPEATGMKADNTKFTSAFYSKYGEGLKNMKMSDKEIGDFSLNKQSDVGGEEWSWMSWISSGFDTTRLVKHFMQGVGTFVLDDATDPILEMKRLGNWLLGTAATMEAAKMAGLVAFAAAPVSGTATPIVLSQQVGDLFNVVFPVMIGVGFTLSFVLPMMPFIMWMGVFLGWLIMAVEAVIISSMWAVYHLHPNGDDLTGKGANGYSLVLSLMLRPTFAVFGMIASINILYVLGTLINKVFSSAFLMSQTDSNIIMMLISLIAFPLIYCGMMWMIVRKCMSITSSIADELLKWFGGQGSSLGRTSEELGGHGAGTYMAGAAATNMAGKHLAGADAREKGYKQEAKLLSDRKNQINDHKNKLNAKFGEGTAEKKFAILGINSDEDFYNNQAASNAYDQGLELANSIGGDQAVEDFESRMAAASQDNFSSYGGESSKASRAIGNEVALESTSEKFSNQYGEAAADYLKQASMKTDKNGDQFVSMSRMNEAGKFIQAAKQNLGDDFQAVLQNAVENSDNPAEMRQLIESQFKSAEAVQEEVKEEVKEEIQVNSDNENEK</sequence>
<proteinExistence type="predicted"/>
<keyword evidence="2" id="KW-0732">Signal</keyword>
<feature type="transmembrane region" description="Helical" evidence="1">
    <location>
        <begin position="506"/>
        <end position="525"/>
    </location>
</feature>
<feature type="transmembrane region" description="Helical" evidence="1">
    <location>
        <begin position="577"/>
        <end position="601"/>
    </location>
</feature>
<dbReference type="Proteomes" id="UP000735592">
    <property type="component" value="Unassembled WGS sequence"/>
</dbReference>
<organism evidence="3 4">
    <name type="scientific">Pseudoduganella danionis</name>
    <dbReference type="NCBI Taxonomy" id="1890295"/>
    <lineage>
        <taxon>Bacteria</taxon>
        <taxon>Pseudomonadati</taxon>
        <taxon>Pseudomonadota</taxon>
        <taxon>Betaproteobacteria</taxon>
        <taxon>Burkholderiales</taxon>
        <taxon>Oxalobacteraceae</taxon>
        <taxon>Telluria group</taxon>
        <taxon>Pseudoduganella</taxon>
    </lineage>
</organism>
<dbReference type="NCBIfam" id="TIGR04346">
    <property type="entry name" value="DotA_TraY"/>
    <property type="match status" value="1"/>
</dbReference>
<keyword evidence="1" id="KW-0812">Transmembrane</keyword>
<dbReference type="EMBL" id="WNKW01000009">
    <property type="protein sequence ID" value="MTW35295.1"/>
    <property type="molecule type" value="Genomic_DNA"/>
</dbReference>
<dbReference type="InterPro" id="IPR027628">
    <property type="entry name" value="DotA_TraY"/>
</dbReference>
<feature type="transmembrane region" description="Helical" evidence="1">
    <location>
        <begin position="97"/>
        <end position="117"/>
    </location>
</feature>
<comment type="caution">
    <text evidence="3">The sequence shown here is derived from an EMBL/GenBank/DDBJ whole genome shotgun (WGS) entry which is preliminary data.</text>
</comment>
<evidence type="ECO:0000256" key="2">
    <source>
        <dbReference type="SAM" id="SignalP"/>
    </source>
</evidence>
<dbReference type="RefSeq" id="WP_155436635.1">
    <property type="nucleotide sequence ID" value="NZ_JBHLXK010000008.1"/>
</dbReference>
<feature type="transmembrane region" description="Helical" evidence="1">
    <location>
        <begin position="62"/>
        <end position="85"/>
    </location>
</feature>
<evidence type="ECO:0000313" key="3">
    <source>
        <dbReference type="EMBL" id="MTW35295.1"/>
    </source>
</evidence>
<reference evidence="3 4" key="1">
    <citation type="submission" date="2019-11" db="EMBL/GenBank/DDBJ databases">
        <title>Type strains purchased from KCTC, JCM and DSMZ.</title>
        <authorList>
            <person name="Lu H."/>
        </authorList>
    </citation>
    <scope>NUCLEOTIDE SEQUENCE [LARGE SCALE GENOMIC DNA]</scope>
    <source>
        <strain evidence="3 4">DSM 103461</strain>
    </source>
</reference>
<keyword evidence="1" id="KW-1133">Transmembrane helix</keyword>
<keyword evidence="4" id="KW-1185">Reference proteome</keyword>
<accession>A0ABW9STW9</accession>
<feature type="transmembrane region" description="Helical" evidence="1">
    <location>
        <begin position="622"/>
        <end position="644"/>
    </location>
</feature>
<gene>
    <name evidence="3" type="ORF">GM655_21080</name>
</gene>
<evidence type="ECO:0000256" key="1">
    <source>
        <dbReference type="SAM" id="Phobius"/>
    </source>
</evidence>
<feature type="transmembrane region" description="Helical" evidence="1">
    <location>
        <begin position="537"/>
        <end position="557"/>
    </location>
</feature>
<feature type="signal peptide" evidence="2">
    <location>
        <begin position="1"/>
        <end position="19"/>
    </location>
</feature>
<keyword evidence="1" id="KW-0472">Membrane</keyword>
<evidence type="ECO:0000313" key="4">
    <source>
        <dbReference type="Proteomes" id="UP000735592"/>
    </source>
</evidence>
<feature type="chain" id="PRO_5046756735" evidence="2">
    <location>
        <begin position="20"/>
        <end position="924"/>
    </location>
</feature>